<reference evidence="5 6" key="1">
    <citation type="submission" date="2017-05" db="EMBL/GenBank/DDBJ databases">
        <title>Draft genome sequence of Elsinoe australis.</title>
        <authorList>
            <person name="Cheng Q."/>
        </authorList>
    </citation>
    <scope>NUCLEOTIDE SEQUENCE [LARGE SCALE GENOMIC DNA]</scope>
    <source>
        <strain evidence="5 6">NL1</strain>
    </source>
</reference>
<dbReference type="EMBL" id="NHZQ01000236">
    <property type="protein sequence ID" value="PSK46485.1"/>
    <property type="molecule type" value="Genomic_DNA"/>
</dbReference>
<keyword evidence="6" id="KW-1185">Reference proteome</keyword>
<dbReference type="STRING" id="40998.A0A2P7ZE49"/>
<dbReference type="PRINTS" id="PR00112">
    <property type="entry name" value="ACYLPHPHTASE"/>
</dbReference>
<dbReference type="Proteomes" id="UP000243723">
    <property type="component" value="Unassembled WGS sequence"/>
</dbReference>
<comment type="catalytic activity">
    <reaction evidence="1 2">
        <text>an acyl phosphate + H2O = a carboxylate + phosphate + H(+)</text>
        <dbReference type="Rhea" id="RHEA:14965"/>
        <dbReference type="ChEBI" id="CHEBI:15377"/>
        <dbReference type="ChEBI" id="CHEBI:15378"/>
        <dbReference type="ChEBI" id="CHEBI:29067"/>
        <dbReference type="ChEBI" id="CHEBI:43474"/>
        <dbReference type="ChEBI" id="CHEBI:59918"/>
        <dbReference type="EC" id="3.6.1.7"/>
    </reaction>
</comment>
<dbReference type="PROSITE" id="PS00150">
    <property type="entry name" value="ACYLPHOSPHATASE_1"/>
    <property type="match status" value="1"/>
</dbReference>
<organism evidence="5 6">
    <name type="scientific">Elsinoe australis</name>
    <dbReference type="NCBI Taxonomy" id="40998"/>
    <lineage>
        <taxon>Eukaryota</taxon>
        <taxon>Fungi</taxon>
        <taxon>Dikarya</taxon>
        <taxon>Ascomycota</taxon>
        <taxon>Pezizomycotina</taxon>
        <taxon>Dothideomycetes</taxon>
        <taxon>Dothideomycetidae</taxon>
        <taxon>Myriangiales</taxon>
        <taxon>Elsinoaceae</taxon>
        <taxon>Elsinoe</taxon>
    </lineage>
</organism>
<dbReference type="PROSITE" id="PS00151">
    <property type="entry name" value="ACYLPHOSPHATASE_2"/>
    <property type="match status" value="1"/>
</dbReference>
<dbReference type="InterPro" id="IPR036046">
    <property type="entry name" value="Acylphosphatase-like_dom_sf"/>
</dbReference>
<comment type="caution">
    <text evidence="5">The sequence shown here is derived from an EMBL/GenBank/DDBJ whole genome shotgun (WGS) entry which is preliminary data.</text>
</comment>
<proteinExistence type="inferred from homology"/>
<evidence type="ECO:0000256" key="3">
    <source>
        <dbReference type="RuleBase" id="RU004168"/>
    </source>
</evidence>
<gene>
    <name evidence="5" type="ORF">B9Z65_5453</name>
</gene>
<dbReference type="OrthoDB" id="7961613at2759"/>
<sequence>MSKRVAYKVEGVVQGVNFRSFTVKQASSAGLTGFVKNDSDGSVTGEAQGDDSALNKFVQHLNKGPSAAEVNKVDVKDIPIKNGESGFDQA</sequence>
<feature type="active site" evidence="1">
    <location>
        <position position="19"/>
    </location>
</feature>
<evidence type="ECO:0000259" key="4">
    <source>
        <dbReference type="PROSITE" id="PS51160"/>
    </source>
</evidence>
<comment type="similarity">
    <text evidence="3">Belongs to the acylphosphatase family.</text>
</comment>
<dbReference type="InterPro" id="IPR001792">
    <property type="entry name" value="Acylphosphatase-like_dom"/>
</dbReference>
<dbReference type="EC" id="3.6.1.7" evidence="1 2"/>
<dbReference type="InterPro" id="IPR020456">
    <property type="entry name" value="Acylphosphatase"/>
</dbReference>
<dbReference type="Pfam" id="PF00708">
    <property type="entry name" value="Acylphosphatase"/>
    <property type="match status" value="1"/>
</dbReference>
<evidence type="ECO:0000313" key="5">
    <source>
        <dbReference type="EMBL" id="PSK46485.1"/>
    </source>
</evidence>
<dbReference type="SUPFAM" id="SSF54975">
    <property type="entry name" value="Acylphosphatase/BLUF domain-like"/>
    <property type="match status" value="1"/>
</dbReference>
<feature type="domain" description="Acylphosphatase-like" evidence="4">
    <location>
        <begin position="4"/>
        <end position="90"/>
    </location>
</feature>
<dbReference type="PANTHER" id="PTHR47268">
    <property type="entry name" value="ACYLPHOSPHATASE"/>
    <property type="match status" value="1"/>
</dbReference>
<dbReference type="PANTHER" id="PTHR47268:SF4">
    <property type="entry name" value="ACYLPHOSPHATASE"/>
    <property type="match status" value="1"/>
</dbReference>
<dbReference type="Gene3D" id="3.30.70.100">
    <property type="match status" value="1"/>
</dbReference>
<dbReference type="AlphaFoldDB" id="A0A2P7ZE49"/>
<dbReference type="GO" id="GO:0003998">
    <property type="term" value="F:acylphosphatase activity"/>
    <property type="evidence" value="ECO:0007669"/>
    <property type="project" value="UniProtKB-EC"/>
</dbReference>
<evidence type="ECO:0000256" key="2">
    <source>
        <dbReference type="RuleBase" id="RU000553"/>
    </source>
</evidence>
<dbReference type="PROSITE" id="PS51160">
    <property type="entry name" value="ACYLPHOSPHATASE_3"/>
    <property type="match status" value="1"/>
</dbReference>
<protein>
    <recommendedName>
        <fullName evidence="1 2">Acylphosphatase</fullName>
        <ecNumber evidence="1 2">3.6.1.7</ecNumber>
    </recommendedName>
</protein>
<accession>A0A2P7ZE49</accession>
<evidence type="ECO:0000256" key="1">
    <source>
        <dbReference type="PROSITE-ProRule" id="PRU00520"/>
    </source>
</evidence>
<dbReference type="InterPro" id="IPR017968">
    <property type="entry name" value="Acylphosphatase_CS"/>
</dbReference>
<evidence type="ECO:0000313" key="6">
    <source>
        <dbReference type="Proteomes" id="UP000243723"/>
    </source>
</evidence>
<name>A0A2P7ZE49_9PEZI</name>
<keyword evidence="1 2" id="KW-0378">Hydrolase</keyword>
<feature type="active site" evidence="1">
    <location>
        <position position="37"/>
    </location>
</feature>